<dbReference type="EMBL" id="HBUF01280215">
    <property type="protein sequence ID" value="CAG6687162.1"/>
    <property type="molecule type" value="Transcribed_RNA"/>
</dbReference>
<accession>A0A8D8TN93</accession>
<sequence>MLVRVIFDPIQPFLKRVLFDPALKTGSCSSLETSYVETQRRSLNLHTLHILILSQNGDIIFVDKKKGRYLSYLAGLVVYDRNRGPQYHYLDTGDVKVSGISSFVSNFVYNNRNRNVYCLFVCPNCPDLRRKSLIN</sequence>
<organism evidence="1">
    <name type="scientific">Cacopsylla melanoneura</name>
    <dbReference type="NCBI Taxonomy" id="428564"/>
    <lineage>
        <taxon>Eukaryota</taxon>
        <taxon>Metazoa</taxon>
        <taxon>Ecdysozoa</taxon>
        <taxon>Arthropoda</taxon>
        <taxon>Hexapoda</taxon>
        <taxon>Insecta</taxon>
        <taxon>Pterygota</taxon>
        <taxon>Neoptera</taxon>
        <taxon>Paraneoptera</taxon>
        <taxon>Hemiptera</taxon>
        <taxon>Sternorrhyncha</taxon>
        <taxon>Psylloidea</taxon>
        <taxon>Psyllidae</taxon>
        <taxon>Psyllinae</taxon>
        <taxon>Cacopsylla</taxon>
    </lineage>
</organism>
<name>A0A8D8TN93_9HEMI</name>
<evidence type="ECO:0000313" key="1">
    <source>
        <dbReference type="EMBL" id="CAG6687162.1"/>
    </source>
</evidence>
<proteinExistence type="predicted"/>
<protein>
    <submittedName>
        <fullName evidence="1">Uncharacterized protein</fullName>
    </submittedName>
</protein>
<reference evidence="1" key="1">
    <citation type="submission" date="2021-05" db="EMBL/GenBank/DDBJ databases">
        <authorList>
            <person name="Alioto T."/>
            <person name="Alioto T."/>
            <person name="Gomez Garrido J."/>
        </authorList>
    </citation>
    <scope>NUCLEOTIDE SEQUENCE</scope>
</reference>
<dbReference type="AlphaFoldDB" id="A0A8D8TN93"/>